<organism evidence="1 2">
    <name type="scientific">Dioscorea alata</name>
    <name type="common">Purple yam</name>
    <dbReference type="NCBI Taxonomy" id="55571"/>
    <lineage>
        <taxon>Eukaryota</taxon>
        <taxon>Viridiplantae</taxon>
        <taxon>Streptophyta</taxon>
        <taxon>Embryophyta</taxon>
        <taxon>Tracheophyta</taxon>
        <taxon>Spermatophyta</taxon>
        <taxon>Magnoliopsida</taxon>
        <taxon>Liliopsida</taxon>
        <taxon>Dioscoreales</taxon>
        <taxon>Dioscoreaceae</taxon>
        <taxon>Dioscorea</taxon>
    </lineage>
</organism>
<dbReference type="Proteomes" id="UP000827976">
    <property type="component" value="Chromosome 7"/>
</dbReference>
<proteinExistence type="predicted"/>
<sequence>MFSLFSNHNEYHHQHDDGHHHQHHHGIKSIFSHFHRRRRRHNHNGRALHGPPSPTNQSSSVLMMEENINAAEFIFSKWDAEKNAYAKIKLLFSDDREEAKQFLRAVAELQNAMVFFVNNELGGASVSRSHALVRAQNLMQTAMRRLEREFYQILSANHDQLYPESVTTISSVSSISTVTEDGDDPDEEIRAAGEFISEMERASALAVADLRAIAGAMISAGYGKECVKIYKILRKSIVDEGLYRLGFEKLTVKQVQKLSRETLDLRIRTWISAANVAVKTLFAGERILCDQVFGGSESISESCFAEIARDAAVQFLGFAELVAKSKRSPDKLFKILDLYSTISELWPDIESIFSFDSTSVVRSQAQASLQKLRETARSTLADIEVGIQKDASKSPPPRAGIHPLTRYTMNYISSLTDHEATISKIFADEPIPGKSPSSATTPSINWLLLRLLLVLLSKLDSKAGMYRDEAISNLFLANNMWFIVSKAKEGKLGLLLGEEWDALHIEQARQYAKNYEKLAWHKPADATTKTSAATAPEKMRDFTAAFEETLRSQREFEIEDESLRREMKDDIAGMMLPGYRVLYKQCIETLSDSGASVIKFAPADLISGLSDLFEVVNRSG</sequence>
<comment type="caution">
    <text evidence="1">The sequence shown here is derived from an EMBL/GenBank/DDBJ whole genome shotgun (WGS) entry which is preliminary data.</text>
</comment>
<accession>A0ACB7VTW6</accession>
<reference evidence="2" key="1">
    <citation type="journal article" date="2022" name="Nat. Commun.">
        <title>Chromosome evolution and the genetic basis of agronomically important traits in greater yam.</title>
        <authorList>
            <person name="Bredeson J.V."/>
            <person name="Lyons J.B."/>
            <person name="Oniyinde I.O."/>
            <person name="Okereke N.R."/>
            <person name="Kolade O."/>
            <person name="Nnabue I."/>
            <person name="Nwadili C.O."/>
            <person name="Hribova E."/>
            <person name="Parker M."/>
            <person name="Nwogha J."/>
            <person name="Shu S."/>
            <person name="Carlson J."/>
            <person name="Kariba R."/>
            <person name="Muthemba S."/>
            <person name="Knop K."/>
            <person name="Barton G.J."/>
            <person name="Sherwood A.V."/>
            <person name="Lopez-Montes A."/>
            <person name="Asiedu R."/>
            <person name="Jamnadass R."/>
            <person name="Muchugi A."/>
            <person name="Goodstein D."/>
            <person name="Egesi C.N."/>
            <person name="Featherston J."/>
            <person name="Asfaw A."/>
            <person name="Simpson G.G."/>
            <person name="Dolezel J."/>
            <person name="Hendre P.S."/>
            <person name="Van Deynze A."/>
            <person name="Kumar P.L."/>
            <person name="Obidiegwu J.E."/>
            <person name="Bhattacharjee R."/>
            <person name="Rokhsar D.S."/>
        </authorList>
    </citation>
    <scope>NUCLEOTIDE SEQUENCE [LARGE SCALE GENOMIC DNA]</scope>
    <source>
        <strain evidence="2">cv. TDa95/00328</strain>
    </source>
</reference>
<gene>
    <name evidence="1" type="ORF">IHE45_07G119700</name>
</gene>
<evidence type="ECO:0000313" key="1">
    <source>
        <dbReference type="EMBL" id="KAH7677985.1"/>
    </source>
</evidence>
<dbReference type="EMBL" id="CM037017">
    <property type="protein sequence ID" value="KAH7677985.1"/>
    <property type="molecule type" value="Genomic_DNA"/>
</dbReference>
<protein>
    <submittedName>
        <fullName evidence="1">Exocyst complex component Exo70 protein</fullName>
    </submittedName>
</protein>
<name>A0ACB7VTW6_DIOAL</name>
<evidence type="ECO:0000313" key="2">
    <source>
        <dbReference type="Proteomes" id="UP000827976"/>
    </source>
</evidence>
<keyword evidence="2" id="KW-1185">Reference proteome</keyword>